<evidence type="ECO:0000313" key="1">
    <source>
        <dbReference type="EMBL" id="KTD01521.1"/>
    </source>
</evidence>
<reference evidence="1 4" key="1">
    <citation type="submission" date="2015-11" db="EMBL/GenBank/DDBJ databases">
        <title>Genomic analysis of 38 Legionella species identifies large and diverse effector repertoires.</title>
        <authorList>
            <person name="Burstein D."/>
            <person name="Amaro F."/>
            <person name="Zusman T."/>
            <person name="Lifshitz Z."/>
            <person name="Cohen O."/>
            <person name="Gilbert J.A."/>
            <person name="Pupko T."/>
            <person name="Shuman H.A."/>
            <person name="Segal G."/>
        </authorList>
    </citation>
    <scope>NUCLEOTIDE SEQUENCE [LARGE SCALE GENOMIC DNA]</scope>
    <source>
        <strain evidence="1 4">WO-44C</strain>
    </source>
</reference>
<dbReference type="AlphaFoldDB" id="A0A0W0U181"/>
<name>A0A0W0U181_9GAMM</name>
<dbReference type="RefSeq" id="WP_058444739.1">
    <property type="nucleotide sequence ID" value="NZ_CAAAHT010000030.1"/>
</dbReference>
<proteinExistence type="predicted"/>
<dbReference type="EMBL" id="LNYB01000031">
    <property type="protein sequence ID" value="KTD01521.1"/>
    <property type="molecule type" value="Genomic_DNA"/>
</dbReference>
<dbReference type="OrthoDB" id="5648060at2"/>
<accession>A0A0W0U181</accession>
<protein>
    <submittedName>
        <fullName evidence="1">Uncharacterized protein</fullName>
    </submittedName>
</protein>
<keyword evidence="4" id="KW-1185">Reference proteome</keyword>
<sequence>MAQYIYKGFKVFYDIKPVSGPTNLYKADGYVVCCLDKKGLTPPQKFHTEYRTKTEVQNEIKRLLENYVDFEWKEFHEMHG</sequence>
<organism evidence="1 4">
    <name type="scientific">Legionella feeleii</name>
    <dbReference type="NCBI Taxonomy" id="453"/>
    <lineage>
        <taxon>Bacteria</taxon>
        <taxon>Pseudomonadati</taxon>
        <taxon>Pseudomonadota</taxon>
        <taxon>Gammaproteobacteria</taxon>
        <taxon>Legionellales</taxon>
        <taxon>Legionellaceae</taxon>
        <taxon>Legionella</taxon>
    </lineage>
</organism>
<dbReference type="Proteomes" id="UP000054698">
    <property type="component" value="Unassembled WGS sequence"/>
</dbReference>
<reference evidence="5 6" key="2">
    <citation type="submission" date="2018-06" db="EMBL/GenBank/DDBJ databases">
        <authorList>
            <consortium name="Pathogen Informatics"/>
            <person name="Doyle S."/>
        </authorList>
    </citation>
    <scope>NUCLEOTIDE SEQUENCE [LARGE SCALE GENOMIC DNA]</scope>
    <source>
        <strain evidence="3 6">NCTC11978</strain>
        <strain evidence="2 5">NCTC12022</strain>
    </source>
</reference>
<evidence type="ECO:0000313" key="3">
    <source>
        <dbReference type="EMBL" id="STX38701.1"/>
    </source>
</evidence>
<dbReference type="PATRIC" id="fig|453.4.peg.1209"/>
<dbReference type="Proteomes" id="UP000251942">
    <property type="component" value="Unassembled WGS sequence"/>
</dbReference>
<dbReference type="EMBL" id="UASS01000001">
    <property type="protein sequence ID" value="SPX59348.1"/>
    <property type="molecule type" value="Genomic_DNA"/>
</dbReference>
<evidence type="ECO:0000313" key="6">
    <source>
        <dbReference type="Proteomes" id="UP000254033"/>
    </source>
</evidence>
<dbReference type="STRING" id="453.Lfee_1125"/>
<evidence type="ECO:0000313" key="2">
    <source>
        <dbReference type="EMBL" id="SPX59348.1"/>
    </source>
</evidence>
<gene>
    <name evidence="1" type="ORF">Lfee_1125</name>
    <name evidence="3" type="ORF">NCTC11978_01889</name>
    <name evidence="2" type="ORF">NCTC12022_00169</name>
</gene>
<evidence type="ECO:0000313" key="5">
    <source>
        <dbReference type="Proteomes" id="UP000251942"/>
    </source>
</evidence>
<dbReference type="Proteomes" id="UP000254033">
    <property type="component" value="Unassembled WGS sequence"/>
</dbReference>
<evidence type="ECO:0000313" key="4">
    <source>
        <dbReference type="Proteomes" id="UP000054698"/>
    </source>
</evidence>
<dbReference type="EMBL" id="UGNY01000001">
    <property type="protein sequence ID" value="STX38701.1"/>
    <property type="molecule type" value="Genomic_DNA"/>
</dbReference>